<dbReference type="PANTHER" id="PTHR35936:SF17">
    <property type="entry name" value="ARGININE-BINDING EXTRACELLULAR PROTEIN ARTP"/>
    <property type="match status" value="1"/>
</dbReference>
<evidence type="ECO:0000256" key="1">
    <source>
        <dbReference type="ARBA" id="ARBA00010333"/>
    </source>
</evidence>
<gene>
    <name evidence="5" type="primary">VPA1512</name>
    <name evidence="5" type="ordered locus">PBPRB0228</name>
</gene>
<dbReference type="Pfam" id="PF00497">
    <property type="entry name" value="SBP_bac_3"/>
    <property type="match status" value="1"/>
</dbReference>
<dbReference type="SUPFAM" id="SSF53850">
    <property type="entry name" value="Periplasmic binding protein-like II"/>
    <property type="match status" value="1"/>
</dbReference>
<dbReference type="eggNOG" id="COG0834">
    <property type="taxonomic scope" value="Bacteria"/>
</dbReference>
<dbReference type="KEGG" id="ppr:PBPRB0228"/>
<feature type="chain" id="PRO_5004276852" evidence="3">
    <location>
        <begin position="31"/>
        <end position="310"/>
    </location>
</feature>
<proteinExistence type="inferred from homology"/>
<accession>Q6LKY9</accession>
<evidence type="ECO:0000313" key="6">
    <source>
        <dbReference type="Proteomes" id="UP000000593"/>
    </source>
</evidence>
<dbReference type="EMBL" id="CR378675">
    <property type="protein sequence ID" value="CAG22101.1"/>
    <property type="molecule type" value="Genomic_DNA"/>
</dbReference>
<keyword evidence="2 3" id="KW-0732">Signal</keyword>
<reference evidence="6" key="1">
    <citation type="journal article" date="2005" name="Science">
        <title>Life at depth: Photobacterium profundum genome sequence and expression analysis.</title>
        <authorList>
            <person name="Vezzi A."/>
            <person name="Campanaro S."/>
            <person name="D'Angelo M."/>
            <person name="Simonato F."/>
            <person name="Vitulo N."/>
            <person name="Lauro F.M."/>
            <person name="Cestaro A."/>
            <person name="Malacrida G."/>
            <person name="Simionati B."/>
            <person name="Cannata N."/>
            <person name="Romualdi C."/>
            <person name="Bartlett D.H."/>
            <person name="Valle G."/>
        </authorList>
    </citation>
    <scope>NUCLEOTIDE SEQUENCE [LARGE SCALE GENOMIC DNA]</scope>
    <source>
        <strain evidence="6">ATCC BAA-1253 / SS9</strain>
    </source>
</reference>
<evidence type="ECO:0000259" key="4">
    <source>
        <dbReference type="SMART" id="SM00062"/>
    </source>
</evidence>
<dbReference type="PANTHER" id="PTHR35936">
    <property type="entry name" value="MEMBRANE-BOUND LYTIC MUREIN TRANSGLYCOSYLASE F"/>
    <property type="match status" value="1"/>
</dbReference>
<dbReference type="AlphaFoldDB" id="Q6LKY9"/>
<evidence type="ECO:0000313" key="5">
    <source>
        <dbReference type="EMBL" id="CAG22101.1"/>
    </source>
</evidence>
<dbReference type="STRING" id="298386.PBPRB0228"/>
<sequence length="310" mass="35058">MLMTVRKLRKKISHIVFVGAAIIFSQNSLATDLAEIREKGVLRHIGVPYANFISYINRDDFQLLSGLDVDIVKGFSESIGVEYQYVPAEWNNVIGKLIGQNAQFKNNQIVLGKKSPIEGDIIANGVTVLDWRAELADFSDDYFPSAVWLVARADSDLEPIQPTGSIDKDIEKVKKLIKGRDVLTMEQSCLDPNLYNLYETGANIIEPERSRKLNEMVPAILNKDAESTLLDVADTLIALEKWPGEIKVIGPISQDQRMAVAFRKSSPELRKAFNQYLATIKEDGTYQKLVEKYYPSVFYFYGDYFKESNQ</sequence>
<name>Q6LKY9_PHOPR</name>
<protein>
    <submittedName>
        <fullName evidence="5">ScrB</fullName>
    </submittedName>
</protein>
<dbReference type="HOGENOM" id="CLU_068019_0_0_6"/>
<dbReference type="Proteomes" id="UP000000593">
    <property type="component" value="Chromosome 2"/>
</dbReference>
<feature type="domain" description="Solute-binding protein family 3/N-terminal" evidence="4">
    <location>
        <begin position="51"/>
        <end position="297"/>
    </location>
</feature>
<evidence type="ECO:0000256" key="2">
    <source>
        <dbReference type="ARBA" id="ARBA00022729"/>
    </source>
</evidence>
<dbReference type="Gene3D" id="3.40.190.10">
    <property type="entry name" value="Periplasmic binding protein-like II"/>
    <property type="match status" value="2"/>
</dbReference>
<evidence type="ECO:0000256" key="3">
    <source>
        <dbReference type="SAM" id="SignalP"/>
    </source>
</evidence>
<keyword evidence="6" id="KW-1185">Reference proteome</keyword>
<dbReference type="SMART" id="SM00062">
    <property type="entry name" value="PBPb"/>
    <property type="match status" value="1"/>
</dbReference>
<organism evidence="5 6">
    <name type="scientific">Photobacterium profundum (strain SS9)</name>
    <dbReference type="NCBI Taxonomy" id="298386"/>
    <lineage>
        <taxon>Bacteria</taxon>
        <taxon>Pseudomonadati</taxon>
        <taxon>Pseudomonadota</taxon>
        <taxon>Gammaproteobacteria</taxon>
        <taxon>Vibrionales</taxon>
        <taxon>Vibrionaceae</taxon>
        <taxon>Photobacterium</taxon>
    </lineage>
</organism>
<dbReference type="InterPro" id="IPR001638">
    <property type="entry name" value="Solute-binding_3/MltF_N"/>
</dbReference>
<dbReference type="CDD" id="cd01009">
    <property type="entry name" value="PBP2_YfhD_N"/>
    <property type="match status" value="1"/>
</dbReference>
<comment type="similarity">
    <text evidence="1">Belongs to the bacterial solute-binding protein 3 family.</text>
</comment>
<feature type="signal peptide" evidence="3">
    <location>
        <begin position="1"/>
        <end position="30"/>
    </location>
</feature>